<dbReference type="Proteomes" id="UP001230908">
    <property type="component" value="Unassembled WGS sequence"/>
</dbReference>
<dbReference type="PANTHER" id="PTHR43841:SF3">
    <property type="entry name" value="(3R)-HYDROXYACYL-ACP DEHYDRATASE SUBUNIT HADB"/>
    <property type="match status" value="1"/>
</dbReference>
<reference evidence="4 5" key="1">
    <citation type="submission" date="2023-08" db="EMBL/GenBank/DDBJ databases">
        <title>Phytohabitans sansha sp. nov., isolated from marine sediment.</title>
        <authorList>
            <person name="Zhao Y."/>
            <person name="Yi K."/>
        </authorList>
    </citation>
    <scope>NUCLEOTIDE SEQUENCE [LARGE SCALE GENOMIC DNA]</scope>
    <source>
        <strain evidence="4 5">ZYX-F-186</strain>
    </source>
</reference>
<evidence type="ECO:0000256" key="2">
    <source>
        <dbReference type="SAM" id="Phobius"/>
    </source>
</evidence>
<keyword evidence="2" id="KW-0812">Transmembrane</keyword>
<evidence type="ECO:0000259" key="3">
    <source>
        <dbReference type="Pfam" id="PF01575"/>
    </source>
</evidence>
<proteinExistence type="inferred from homology"/>
<dbReference type="InterPro" id="IPR002539">
    <property type="entry name" value="MaoC-like_dom"/>
</dbReference>
<dbReference type="InterPro" id="IPR029069">
    <property type="entry name" value="HotDog_dom_sf"/>
</dbReference>
<evidence type="ECO:0000256" key="1">
    <source>
        <dbReference type="ARBA" id="ARBA00005254"/>
    </source>
</evidence>
<dbReference type="SUPFAM" id="SSF54637">
    <property type="entry name" value="Thioesterase/thiol ester dehydrase-isomerase"/>
    <property type="match status" value="1"/>
</dbReference>
<dbReference type="Gene3D" id="3.10.129.10">
    <property type="entry name" value="Hotdog Thioesterase"/>
    <property type="match status" value="1"/>
</dbReference>
<dbReference type="PANTHER" id="PTHR43841">
    <property type="entry name" value="3-HYDROXYACYL-THIOESTER DEHYDRATASE HTDX-RELATED"/>
    <property type="match status" value="1"/>
</dbReference>
<keyword evidence="5" id="KW-1185">Reference proteome</keyword>
<feature type="domain" description="MaoC-like" evidence="3">
    <location>
        <begin position="11"/>
        <end position="95"/>
    </location>
</feature>
<protein>
    <submittedName>
        <fullName evidence="4">MaoC/PaaZ C-terminal domain-containing protein</fullName>
    </submittedName>
</protein>
<comment type="caution">
    <text evidence="4">The sequence shown here is derived from an EMBL/GenBank/DDBJ whole genome shotgun (WGS) entry which is preliminary data.</text>
</comment>
<name>A0ABU0ZBQ5_9ACTN</name>
<keyword evidence="2" id="KW-0472">Membrane</keyword>
<evidence type="ECO:0000313" key="4">
    <source>
        <dbReference type="EMBL" id="MDQ7903752.1"/>
    </source>
</evidence>
<keyword evidence="2" id="KW-1133">Transmembrane helix</keyword>
<evidence type="ECO:0000313" key="5">
    <source>
        <dbReference type="Proteomes" id="UP001230908"/>
    </source>
</evidence>
<comment type="similarity">
    <text evidence="1">Belongs to the enoyl-CoA hydratase/isomerase family.</text>
</comment>
<dbReference type="RefSeq" id="WP_308711027.1">
    <property type="nucleotide sequence ID" value="NZ_JAVHUY010000003.1"/>
</dbReference>
<sequence>MTPPAPLVVGPLTRTDLVRYQGASGDFNPIHHDEPFARAAGLPAPLALGMLQAGLMATWATGWLGAAAVRRFRVRFAAKVFPGDTLTCAGEVARRYTRDGEPRVDLELTCTTQAGVVAARAWATFVTQGATA</sequence>
<gene>
    <name evidence="4" type="ORF">RB614_04375</name>
</gene>
<dbReference type="Pfam" id="PF01575">
    <property type="entry name" value="MaoC_dehydratas"/>
    <property type="match status" value="1"/>
</dbReference>
<dbReference type="EMBL" id="JAVHUY010000003">
    <property type="protein sequence ID" value="MDQ7903752.1"/>
    <property type="molecule type" value="Genomic_DNA"/>
</dbReference>
<accession>A0ABU0ZBQ5</accession>
<feature type="transmembrane region" description="Helical" evidence="2">
    <location>
        <begin position="46"/>
        <end position="69"/>
    </location>
</feature>
<organism evidence="4 5">
    <name type="scientific">Phytohabitans maris</name>
    <dbReference type="NCBI Taxonomy" id="3071409"/>
    <lineage>
        <taxon>Bacteria</taxon>
        <taxon>Bacillati</taxon>
        <taxon>Actinomycetota</taxon>
        <taxon>Actinomycetes</taxon>
        <taxon>Micromonosporales</taxon>
        <taxon>Micromonosporaceae</taxon>
    </lineage>
</organism>